<organism evidence="2 3">
    <name type="scientific">Bactrocera dorsalis</name>
    <name type="common">Oriental fruit fly</name>
    <name type="synonym">Dacus dorsalis</name>
    <dbReference type="NCBI Taxonomy" id="27457"/>
    <lineage>
        <taxon>Eukaryota</taxon>
        <taxon>Metazoa</taxon>
        <taxon>Ecdysozoa</taxon>
        <taxon>Arthropoda</taxon>
        <taxon>Hexapoda</taxon>
        <taxon>Insecta</taxon>
        <taxon>Pterygota</taxon>
        <taxon>Neoptera</taxon>
        <taxon>Endopterygota</taxon>
        <taxon>Diptera</taxon>
        <taxon>Brachycera</taxon>
        <taxon>Muscomorpha</taxon>
        <taxon>Tephritoidea</taxon>
        <taxon>Tephritidae</taxon>
        <taxon>Bactrocera</taxon>
        <taxon>Bactrocera</taxon>
    </lineage>
</organism>
<keyword evidence="2" id="KW-1185">Reference proteome</keyword>
<dbReference type="RefSeq" id="XP_049305183.1">
    <property type="nucleotide sequence ID" value="XM_049449226.1"/>
</dbReference>
<proteinExistence type="predicted"/>
<dbReference type="Proteomes" id="UP001652620">
    <property type="component" value="Chromosome 2"/>
</dbReference>
<evidence type="ECO:0000313" key="3">
    <source>
        <dbReference type="RefSeq" id="XP_049305183.1"/>
    </source>
</evidence>
<reference evidence="3" key="2">
    <citation type="submission" date="2025-08" db="UniProtKB">
        <authorList>
            <consortium name="RefSeq"/>
        </authorList>
    </citation>
    <scope>IDENTIFICATION</scope>
    <source>
        <tissue evidence="3">Adult</tissue>
    </source>
</reference>
<name>A0ABM3J7H4_BACDO</name>
<protein>
    <submittedName>
        <fullName evidence="3">Uncharacterized protein LOC125776549</fullName>
    </submittedName>
</protein>
<keyword evidence="1" id="KW-0732">Signal</keyword>
<feature type="chain" id="PRO_5047472650" evidence="1">
    <location>
        <begin position="18"/>
        <end position="215"/>
    </location>
</feature>
<reference evidence="2" key="1">
    <citation type="submission" date="2025-05" db="UniProtKB">
        <authorList>
            <consortium name="RefSeq"/>
        </authorList>
    </citation>
    <scope>NUCLEOTIDE SEQUENCE [LARGE SCALE GENOMIC DNA]</scope>
</reference>
<feature type="signal peptide" evidence="1">
    <location>
        <begin position="1"/>
        <end position="17"/>
    </location>
</feature>
<sequence length="215" mass="23877">MLQIIVLLLTTLPYIYGQNAERMEADNRVYVGDFTQPPYSMDKADNSIAYPYHNNYFSFPPNNNNGYQAFNPNSGPMGKADNSIAYPYHNNYVSFPPTNNNGYQPFNLHSTMPNHQTPTLGGYNGHYVYANYAPFNALQGYNNFGMTRTYGGGMSSNANFVPVTYSTHLPIMDGLHTSIGTALGGSMNGMSAYPANGHYNGYYPYNSLGILQPYK</sequence>
<evidence type="ECO:0000313" key="2">
    <source>
        <dbReference type="Proteomes" id="UP001652620"/>
    </source>
</evidence>
<evidence type="ECO:0000256" key="1">
    <source>
        <dbReference type="SAM" id="SignalP"/>
    </source>
</evidence>
<gene>
    <name evidence="3" type="primary">LOC125776549</name>
</gene>
<accession>A0ABM3J7H4</accession>
<dbReference type="GeneID" id="125776549"/>